<evidence type="ECO:0000313" key="3">
    <source>
        <dbReference type="Proteomes" id="UP000195043"/>
    </source>
</evidence>
<gene>
    <name evidence="2" type="ORF">A5886_001488</name>
</gene>
<sequence>MIGMLPFKGEWLVSATPAKRMPSHGTTLFGVTYAYDFFRVNDKGRSSNKLTWRTLISKEDPVDFYCFDLPVFAPVSGRIVAVHCEEEDNDVRRSLPAGIPYMMKQAQRIAGGPANIAGNYIMIQDDKSKQYVVIVHLKARSITCEAGAWINAGEEVGRCGNSGNSTQPHIHIQAMNHHDFYLAQGVPLFFCHYYEKKKQDRSAKLVDYGIPAYKSQVFAKRKGLS</sequence>
<dbReference type="InterPro" id="IPR011055">
    <property type="entry name" value="Dup_hybrid_motif"/>
</dbReference>
<evidence type="ECO:0000313" key="2">
    <source>
        <dbReference type="EMBL" id="OTN76411.1"/>
    </source>
</evidence>
<reference evidence="2 3" key="1">
    <citation type="submission" date="2017-05" db="EMBL/GenBank/DDBJ databases">
        <title>The Genome Sequence of Enterococcus sp. 8G7_MSG3316.</title>
        <authorList>
            <consortium name="The Broad Institute Genomics Platform"/>
            <consortium name="The Broad Institute Genomic Center for Infectious Diseases"/>
            <person name="Earl A."/>
            <person name="Manson A."/>
            <person name="Schwartman J."/>
            <person name="Gilmore M."/>
            <person name="Abouelleil A."/>
            <person name="Cao P."/>
            <person name="Chapman S."/>
            <person name="Cusick C."/>
            <person name="Shea T."/>
            <person name="Young S."/>
            <person name="Neafsey D."/>
            <person name="Nusbaum C."/>
            <person name="Birren B."/>
        </authorList>
    </citation>
    <scope>NUCLEOTIDE SEQUENCE [LARGE SCALE GENOMIC DNA]</scope>
    <source>
        <strain evidence="2 3">8G7_MSG3316</strain>
    </source>
</reference>
<protein>
    <recommendedName>
        <fullName evidence="1">M23ase beta-sheet core domain-containing protein</fullName>
    </recommendedName>
</protein>
<dbReference type="EMBL" id="NGKU01000001">
    <property type="protein sequence ID" value="OTN76411.1"/>
    <property type="molecule type" value="Genomic_DNA"/>
</dbReference>
<proteinExistence type="predicted"/>
<comment type="caution">
    <text evidence="2">The sequence shown here is derived from an EMBL/GenBank/DDBJ whole genome shotgun (WGS) entry which is preliminary data.</text>
</comment>
<dbReference type="CDD" id="cd12797">
    <property type="entry name" value="M23_peptidase"/>
    <property type="match status" value="1"/>
</dbReference>
<dbReference type="STRING" id="1834191.A5886_001488"/>
<feature type="domain" description="M23ase beta-sheet core" evidence="1">
    <location>
        <begin position="115"/>
        <end position="177"/>
    </location>
</feature>
<evidence type="ECO:0000259" key="1">
    <source>
        <dbReference type="Pfam" id="PF01551"/>
    </source>
</evidence>
<dbReference type="SUPFAM" id="SSF51261">
    <property type="entry name" value="Duplicated hybrid motif"/>
    <property type="match status" value="1"/>
</dbReference>
<name>A0A242A6Q2_9ENTE</name>
<dbReference type="AlphaFoldDB" id="A0A242A6Q2"/>
<organism evidence="2 3">
    <name type="scientific">Candidatus Enterococcus testudinis</name>
    <dbReference type="NCBI Taxonomy" id="1834191"/>
    <lineage>
        <taxon>Bacteria</taxon>
        <taxon>Bacillati</taxon>
        <taxon>Bacillota</taxon>
        <taxon>Bacilli</taxon>
        <taxon>Lactobacillales</taxon>
        <taxon>Enterococcaceae</taxon>
        <taxon>Enterococcus</taxon>
    </lineage>
</organism>
<dbReference type="Gene3D" id="2.70.70.10">
    <property type="entry name" value="Glucose Permease (Domain IIA)"/>
    <property type="match status" value="1"/>
</dbReference>
<accession>A0A242A6Q2</accession>
<dbReference type="Pfam" id="PF01551">
    <property type="entry name" value="Peptidase_M23"/>
    <property type="match status" value="1"/>
</dbReference>
<dbReference type="InterPro" id="IPR016047">
    <property type="entry name" value="M23ase_b-sheet_dom"/>
</dbReference>
<keyword evidence="3" id="KW-1185">Reference proteome</keyword>
<dbReference type="Proteomes" id="UP000195043">
    <property type="component" value="Unassembled WGS sequence"/>
</dbReference>